<proteinExistence type="predicted"/>
<reference evidence="1" key="1">
    <citation type="submission" date="2019-07" db="EMBL/GenBank/DDBJ databases">
        <title>FDA dAtabase for Regulatory Grade micrObial Sequences (FDA-ARGOS): Supporting development and validation of Infectious Disease Dx tests.</title>
        <authorList>
            <person name="Bachman M."/>
            <person name="Young C."/>
            <person name="Tallon L."/>
            <person name="Sadzewicz L."/>
            <person name="Vavikolanu K."/>
            <person name="Mehta A."/>
            <person name="Aluvathingal J."/>
            <person name="Nadendla S."/>
            <person name="Nandy P."/>
            <person name="Geyer C."/>
            <person name="Yan Y."/>
            <person name="Sichtig H."/>
        </authorList>
    </citation>
    <scope>NUCLEOTIDE SEQUENCE</scope>
    <source>
        <strain evidence="1">FDAARGOS_618</strain>
        <plasmid evidence="1">unnamed5</plasmid>
    </source>
</reference>
<protein>
    <submittedName>
        <fullName evidence="1">Uncharacterized protein</fullName>
    </submittedName>
</protein>
<sequence length="236" mass="26972">MRYQNVSEEFIELEAAPAIAKKICTQSTDICLSIIDIDNARQLNFENGCANIRVANDGLIERVSAGDLLTFYGIQTLIEGRLWQLAPGSAPPITFQMYSPNRQQQIAFVRRNLKAKGLMIFLEKFRSQDIEEYRRRELEKDHGFKIRYFSEAEINRKKTNVLDAMNLNEVALDEMRCVLREVFSYAYIIWNSGNFYSIAASNSLRNLDLFVSCLGPAAIPSEYTHGEVPARFLPDP</sequence>
<name>A0AA44EHW0_9HYPH</name>
<dbReference type="EMBL" id="JABRWM010000005">
    <property type="protein sequence ID" value="NRF18372.1"/>
    <property type="molecule type" value="Genomic_DNA"/>
</dbReference>
<dbReference type="RefSeq" id="WP_172873285.1">
    <property type="nucleotide sequence ID" value="NZ_JABRWL010000003.1"/>
</dbReference>
<organism evidence="1 2">
    <name type="scientific">Agrobacterium pusense</name>
    <dbReference type="NCBI Taxonomy" id="648995"/>
    <lineage>
        <taxon>Bacteria</taxon>
        <taxon>Pseudomonadati</taxon>
        <taxon>Pseudomonadota</taxon>
        <taxon>Alphaproteobacteria</taxon>
        <taxon>Hyphomicrobiales</taxon>
        <taxon>Rhizobiaceae</taxon>
        <taxon>Rhizobium/Agrobacterium group</taxon>
        <taxon>Agrobacterium</taxon>
    </lineage>
</organism>
<keyword evidence="2" id="KW-1185">Reference proteome</keyword>
<keyword evidence="1" id="KW-0614">Plasmid</keyword>
<comment type="caution">
    <text evidence="1">The sequence shown here is derived from an EMBL/GenBank/DDBJ whole genome shotgun (WGS) entry which is preliminary data.</text>
</comment>
<evidence type="ECO:0000313" key="2">
    <source>
        <dbReference type="Proteomes" id="UP001155820"/>
    </source>
</evidence>
<evidence type="ECO:0000313" key="1">
    <source>
        <dbReference type="EMBL" id="NRF18372.1"/>
    </source>
</evidence>
<accession>A0AA44EHW0</accession>
<dbReference type="Proteomes" id="UP001155820">
    <property type="component" value="Unassembled WGS sequence"/>
</dbReference>
<geneLocation type="plasmid" evidence="1">
    <name>unnamed5</name>
</geneLocation>
<gene>
    <name evidence="1" type="ORF">FOB26_04490</name>
</gene>
<dbReference type="AlphaFoldDB" id="A0AA44EHW0"/>